<dbReference type="STRING" id="59920.PMN2A_2179"/>
<dbReference type="Proteomes" id="UP000002535">
    <property type="component" value="Chromosome"/>
</dbReference>
<protein>
    <submittedName>
        <fullName evidence="1">Uncharacterized protein</fullName>
    </submittedName>
</protein>
<evidence type="ECO:0000313" key="1">
    <source>
        <dbReference type="EMBL" id="ABU24098.1"/>
    </source>
</evidence>
<dbReference type="AlphaFoldDB" id="A7ME10"/>
<accession>A7ME10</accession>
<keyword evidence="2" id="KW-1185">Reference proteome</keyword>
<dbReference type="HOGENOM" id="CLU_2938040_0_0_3"/>
<sequence>MSKQAIINTNTDTRLNKALVQINKNASSSINSEPMKKNALIDSLLNAAMDKMVRDKKIKL</sequence>
<dbReference type="KEGG" id="pmn:PMN2A_2179"/>
<dbReference type="EMBL" id="CP000095">
    <property type="protein sequence ID" value="ABU24098.1"/>
    <property type="molecule type" value="Genomic_DNA"/>
</dbReference>
<reference evidence="1 2" key="1">
    <citation type="journal article" date="2007" name="PLoS Genet.">
        <title>Patterns and implications of gene gain and loss in the evolution of Prochlorococcus.</title>
        <authorList>
            <person name="Kettler G.C."/>
            <person name="Martiny A.C."/>
            <person name="Huang K."/>
            <person name="Zucker J."/>
            <person name="Coleman M.L."/>
            <person name="Rodrigue S."/>
            <person name="Chen F."/>
            <person name="Lapidus A."/>
            <person name="Ferriera S."/>
            <person name="Johnson J."/>
            <person name="Steglich C."/>
            <person name="Church G.M."/>
            <person name="Richardson P."/>
            <person name="Chisholm S.W."/>
        </authorList>
    </citation>
    <scope>NUCLEOTIDE SEQUENCE [LARGE SCALE GENOMIC DNA]</scope>
    <source>
        <strain evidence="1 2">NATL2A</strain>
    </source>
</reference>
<evidence type="ECO:0000313" key="2">
    <source>
        <dbReference type="Proteomes" id="UP000002535"/>
    </source>
</evidence>
<dbReference type="RefSeq" id="WP_011295141.1">
    <property type="nucleotide sequence ID" value="NC_007335.2"/>
</dbReference>
<name>A7ME10_PROMT</name>
<gene>
    <name evidence="1" type="ordered locus">PMN2A_2179</name>
</gene>
<proteinExistence type="predicted"/>
<organism evidence="1 2">
    <name type="scientific">Prochlorococcus marinus (strain NATL2A)</name>
    <dbReference type="NCBI Taxonomy" id="59920"/>
    <lineage>
        <taxon>Bacteria</taxon>
        <taxon>Bacillati</taxon>
        <taxon>Cyanobacteriota</taxon>
        <taxon>Cyanophyceae</taxon>
        <taxon>Synechococcales</taxon>
        <taxon>Prochlorococcaceae</taxon>
        <taxon>Prochlorococcus</taxon>
    </lineage>
</organism>